<feature type="domain" description="CNH" evidence="6">
    <location>
        <begin position="25"/>
        <end position="367"/>
    </location>
</feature>
<dbReference type="InterPro" id="IPR032914">
    <property type="entry name" value="Vam6/VPS39/TRAP1"/>
</dbReference>
<feature type="compositionally biased region" description="Low complexity" evidence="5">
    <location>
        <begin position="318"/>
        <end position="334"/>
    </location>
</feature>
<dbReference type="PROSITE" id="PS50219">
    <property type="entry name" value="CNH"/>
    <property type="match status" value="1"/>
</dbReference>
<evidence type="ECO:0000256" key="4">
    <source>
        <dbReference type="PROSITE-ProRule" id="PRU01006"/>
    </source>
</evidence>
<evidence type="ECO:0000313" key="8">
    <source>
        <dbReference type="Proteomes" id="UP001219525"/>
    </source>
</evidence>
<evidence type="ECO:0000256" key="1">
    <source>
        <dbReference type="ARBA" id="ARBA00004184"/>
    </source>
</evidence>
<feature type="region of interest" description="Disordered" evidence="5">
    <location>
        <begin position="311"/>
        <end position="334"/>
    </location>
</feature>
<evidence type="ECO:0000256" key="5">
    <source>
        <dbReference type="SAM" id="MobiDB-lite"/>
    </source>
</evidence>
<feature type="compositionally biased region" description="Basic and acidic residues" evidence="5">
    <location>
        <begin position="530"/>
        <end position="539"/>
    </location>
</feature>
<dbReference type="GO" id="GO:0006914">
    <property type="term" value="P:autophagy"/>
    <property type="evidence" value="ECO:0007669"/>
    <property type="project" value="TreeGrafter"/>
</dbReference>
<evidence type="ECO:0000256" key="2">
    <source>
        <dbReference type="ARBA" id="ARBA00023136"/>
    </source>
</evidence>
<dbReference type="GO" id="GO:0034058">
    <property type="term" value="P:endosomal vesicle fusion"/>
    <property type="evidence" value="ECO:0007669"/>
    <property type="project" value="TreeGrafter"/>
</dbReference>
<protein>
    <recommendedName>
        <fullName evidence="6">CNH domain-containing protein</fullName>
    </recommendedName>
</protein>
<gene>
    <name evidence="7" type="ORF">GGX14DRAFT_585899</name>
</gene>
<keyword evidence="8" id="KW-1185">Reference proteome</keyword>
<dbReference type="InterPro" id="IPR000547">
    <property type="entry name" value="Clathrin_H-chain/VPS_repeat"/>
</dbReference>
<evidence type="ECO:0000256" key="3">
    <source>
        <dbReference type="ARBA" id="ARBA00038201"/>
    </source>
</evidence>
<dbReference type="PROSITE" id="PS50236">
    <property type="entry name" value="CHCR"/>
    <property type="match status" value="1"/>
</dbReference>
<dbReference type="InterPro" id="IPR019453">
    <property type="entry name" value="VPS39/TGFA1_Znf"/>
</dbReference>
<name>A0AAD6VQU2_9AGAR</name>
<comment type="subcellular location">
    <subcellularLocation>
        <location evidence="1">Endomembrane system</location>
        <topology evidence="1">Peripheral membrane protein</topology>
    </subcellularLocation>
</comment>
<evidence type="ECO:0000259" key="6">
    <source>
        <dbReference type="PROSITE" id="PS50219"/>
    </source>
</evidence>
<proteinExistence type="inferred from homology"/>
<evidence type="ECO:0000313" key="7">
    <source>
        <dbReference type="EMBL" id="KAJ7220172.1"/>
    </source>
</evidence>
<feature type="region of interest" description="Disordered" evidence="5">
    <location>
        <begin position="510"/>
        <end position="539"/>
    </location>
</feature>
<dbReference type="Pfam" id="PF10366">
    <property type="entry name" value="Vps39_1"/>
    <property type="match status" value="1"/>
</dbReference>
<sequence length="1052" mass="115758">MAPFEFPTAVVCGVKDKIESLLAQGNYIPLFLSSSGDRLYAGTATGSLHIYGVDENVEEGEDMVTLVETKKGLTRKAIEQIGFIKDINSLVVLSEATVTLFPLPTFSPPTPLLKAKAAFSFAIHTSIQHVAPELPAGDFMKASSIPTLVTQLVVGCRRKVVIHSWRDGEAQEPKYQEAPLPHSPRVISLLNKDTACFGYPPFDYAMFSIPTMTATDISIPLPVTAANTGMGAFAGLGLGGYMTLGLGAKPKPVAVQISESEVLILKDNEGTFVGPDSSPARPGSLEWPAPPEEIAFVKPYIFSVLPPGSIPLPSPKSGTEPPTAGAGTQATQTPTTVVQIRSSISLLPTQTLTFPFTHPSSSSPTISHSPTANATVRLLTPSASAKSPLFLVTTPTDKAAAAAEGSTIWHFKMKSWGAQIDELVVAGEYADALAVLDILDAAALSDKEQRVTLIRGLNAVAQFRTAQFDTAIDTLIALNVNPAKVVALYPQSVAGRLSVPQDHWISLFGGPGHTDADNASNSSTPSLPDSSKDMPDTHHPEHATVEALEGLVTSASGTIRGRLKTGLGAFLAAAHKEDDRVSIHDLPRSVETLLRYLSDRRPLVAKALAEVGITPANQSHEIAFLSETSVDNLFALPNAPLSALTPEQLLRFAQIIDTALFKSYLLIRPGLLGSLCRVSNWCEVSEVEEELLARKKFAELRDLYNGKKMHRKALDLLKKLSEQENDMEDKLTPSIYYLQKLGPEHLDEIFSSSRWIFEKDSAMAFQIFTSEDVELPRPAVADYLESIDPLICIRYIEFLIEERREESYAFHDRLAELYLKMTLSAKKRNDKDWSQHYAKLLKFIDTTDRYRIDRLYNMIPSEDLFEARAILLGRFGRHDQALELYVYRLQDYLKAEQHCARVYRAGTETSSVYLTLLRIYLRPTVKITSDLLEPALGLIARHSSQMDAVATLELLPPLVTTQDIRTFLIGALRAPVFDSQVIRNISKAHGDQVDEKLMALQTRRVKVTDSRICPQCHKRIGNSFIAVHAPRGEVTHYQCREAFSRRLNETRR</sequence>
<dbReference type="GO" id="GO:0012505">
    <property type="term" value="C:endomembrane system"/>
    <property type="evidence" value="ECO:0007669"/>
    <property type="project" value="UniProtKB-SubCell"/>
</dbReference>
<dbReference type="Pfam" id="PF10367">
    <property type="entry name" value="zf-Vps39_C"/>
    <property type="match status" value="1"/>
</dbReference>
<organism evidence="7 8">
    <name type="scientific">Mycena pura</name>
    <dbReference type="NCBI Taxonomy" id="153505"/>
    <lineage>
        <taxon>Eukaryota</taxon>
        <taxon>Fungi</taxon>
        <taxon>Dikarya</taxon>
        <taxon>Basidiomycota</taxon>
        <taxon>Agaricomycotina</taxon>
        <taxon>Agaricomycetes</taxon>
        <taxon>Agaricomycetidae</taxon>
        <taxon>Agaricales</taxon>
        <taxon>Marasmiineae</taxon>
        <taxon>Mycenaceae</taxon>
        <taxon>Mycena</taxon>
    </lineage>
</organism>
<dbReference type="GO" id="GO:0006886">
    <property type="term" value="P:intracellular protein transport"/>
    <property type="evidence" value="ECO:0007669"/>
    <property type="project" value="UniProtKB-UniRule"/>
</dbReference>
<dbReference type="InterPro" id="IPR019452">
    <property type="entry name" value="VPS39/TGF_beta_rcpt-assoc_1"/>
</dbReference>
<comment type="caution">
    <text evidence="7">The sequence shown here is derived from an EMBL/GenBank/DDBJ whole genome shotgun (WGS) entry which is preliminary data.</text>
</comment>
<reference evidence="7" key="1">
    <citation type="submission" date="2023-03" db="EMBL/GenBank/DDBJ databases">
        <title>Massive genome expansion in bonnet fungi (Mycena s.s.) driven by repeated elements and novel gene families across ecological guilds.</title>
        <authorList>
            <consortium name="Lawrence Berkeley National Laboratory"/>
            <person name="Harder C.B."/>
            <person name="Miyauchi S."/>
            <person name="Viragh M."/>
            <person name="Kuo A."/>
            <person name="Thoen E."/>
            <person name="Andreopoulos B."/>
            <person name="Lu D."/>
            <person name="Skrede I."/>
            <person name="Drula E."/>
            <person name="Henrissat B."/>
            <person name="Morin E."/>
            <person name="Kohler A."/>
            <person name="Barry K."/>
            <person name="LaButti K."/>
            <person name="Morin E."/>
            <person name="Salamov A."/>
            <person name="Lipzen A."/>
            <person name="Mereny Z."/>
            <person name="Hegedus B."/>
            <person name="Baldrian P."/>
            <person name="Stursova M."/>
            <person name="Weitz H."/>
            <person name="Taylor A."/>
            <person name="Grigoriev I.V."/>
            <person name="Nagy L.G."/>
            <person name="Martin F."/>
            <person name="Kauserud H."/>
        </authorList>
    </citation>
    <scope>NUCLEOTIDE SEQUENCE</scope>
    <source>
        <strain evidence="7">9144</strain>
    </source>
</reference>
<comment type="similarity">
    <text evidence="3">Belongs to the VAM6/VPS39 family.</text>
</comment>
<dbReference type="Proteomes" id="UP001219525">
    <property type="component" value="Unassembled WGS sequence"/>
</dbReference>
<dbReference type="PANTHER" id="PTHR12894:SF49">
    <property type="entry name" value="VAM6_VPS39-LIKE PROTEIN"/>
    <property type="match status" value="1"/>
</dbReference>
<accession>A0AAD6VQU2</accession>
<dbReference type="Pfam" id="PF00780">
    <property type="entry name" value="CNH"/>
    <property type="match status" value="1"/>
</dbReference>
<feature type="repeat" description="CHCR" evidence="4">
    <location>
        <begin position="767"/>
        <end position="925"/>
    </location>
</feature>
<dbReference type="PANTHER" id="PTHR12894">
    <property type="entry name" value="CNH DOMAIN CONTAINING"/>
    <property type="match status" value="1"/>
</dbReference>
<dbReference type="EMBL" id="JARJCW010000010">
    <property type="protein sequence ID" value="KAJ7220172.1"/>
    <property type="molecule type" value="Genomic_DNA"/>
</dbReference>
<dbReference type="GO" id="GO:0000329">
    <property type="term" value="C:fungal-type vacuole membrane"/>
    <property type="evidence" value="ECO:0007669"/>
    <property type="project" value="TreeGrafter"/>
</dbReference>
<dbReference type="InterPro" id="IPR001180">
    <property type="entry name" value="CNH_dom"/>
</dbReference>
<keyword evidence="2" id="KW-0472">Membrane</keyword>
<feature type="compositionally biased region" description="Low complexity" evidence="5">
    <location>
        <begin position="520"/>
        <end position="529"/>
    </location>
</feature>
<dbReference type="AlphaFoldDB" id="A0AAD6VQU2"/>